<protein>
    <submittedName>
        <fullName evidence="3">Uncharacterized protein</fullName>
    </submittedName>
</protein>
<dbReference type="Proteomes" id="UP000324767">
    <property type="component" value="Unassembled WGS sequence"/>
</dbReference>
<gene>
    <name evidence="3" type="ORF">FRX48_04386</name>
</gene>
<proteinExistence type="predicted"/>
<comment type="caution">
    <text evidence="3">The sequence shown here is derived from an EMBL/GenBank/DDBJ whole genome shotgun (WGS) entry which is preliminary data.</text>
</comment>
<evidence type="ECO:0000313" key="4">
    <source>
        <dbReference type="Proteomes" id="UP000324767"/>
    </source>
</evidence>
<reference evidence="3 4" key="1">
    <citation type="submission" date="2019-09" db="EMBL/GenBank/DDBJ databases">
        <title>The hologenome of the rock-dwelling lichen Lasallia pustulata.</title>
        <authorList>
            <person name="Greshake Tzovaras B."/>
            <person name="Segers F."/>
            <person name="Bicker A."/>
            <person name="Dal Grande F."/>
            <person name="Otte J."/>
            <person name="Hankeln T."/>
            <person name="Schmitt I."/>
            <person name="Ebersberger I."/>
        </authorList>
    </citation>
    <scope>NUCLEOTIDE SEQUENCE [LARGE SCALE GENOMIC DNA]</scope>
    <source>
        <strain evidence="3">A1-1</strain>
    </source>
</reference>
<feature type="signal peptide" evidence="2">
    <location>
        <begin position="1"/>
        <end position="19"/>
    </location>
</feature>
<keyword evidence="2" id="KW-0732">Signal</keyword>
<evidence type="ECO:0000256" key="1">
    <source>
        <dbReference type="SAM" id="MobiDB-lite"/>
    </source>
</evidence>
<sequence>MHISGLAMGAALCITSVLSMSIAPHRPDPHLSARDPSPYDSQALTPRDGTWQYPVRPTTIRMVGTIGRPIGLIAFTGVMKAATAYIDYLINHEHMGDDLIPAGVFTYTRDKGMIQLKNANNHQLTWQVVKTVVEALANVPELRGHYGTDFKIFDGSIQVGVGKLKDLAPS</sequence>
<evidence type="ECO:0000313" key="3">
    <source>
        <dbReference type="EMBL" id="KAA6412234.1"/>
    </source>
</evidence>
<dbReference type="EMBL" id="VXIT01000006">
    <property type="protein sequence ID" value="KAA6412234.1"/>
    <property type="molecule type" value="Genomic_DNA"/>
</dbReference>
<feature type="chain" id="PRO_5024385829" evidence="2">
    <location>
        <begin position="20"/>
        <end position="170"/>
    </location>
</feature>
<feature type="region of interest" description="Disordered" evidence="1">
    <location>
        <begin position="28"/>
        <end position="50"/>
    </location>
</feature>
<accession>A0A5M8PUC4</accession>
<evidence type="ECO:0000256" key="2">
    <source>
        <dbReference type="SAM" id="SignalP"/>
    </source>
</evidence>
<name>A0A5M8PUC4_9LECA</name>
<dbReference type="AlphaFoldDB" id="A0A5M8PUC4"/>
<dbReference type="OrthoDB" id="5482756at2759"/>
<organism evidence="3 4">
    <name type="scientific">Lasallia pustulata</name>
    <dbReference type="NCBI Taxonomy" id="136370"/>
    <lineage>
        <taxon>Eukaryota</taxon>
        <taxon>Fungi</taxon>
        <taxon>Dikarya</taxon>
        <taxon>Ascomycota</taxon>
        <taxon>Pezizomycotina</taxon>
        <taxon>Lecanoromycetes</taxon>
        <taxon>OSLEUM clade</taxon>
        <taxon>Umbilicariomycetidae</taxon>
        <taxon>Umbilicariales</taxon>
        <taxon>Umbilicariaceae</taxon>
        <taxon>Lasallia</taxon>
    </lineage>
</organism>